<evidence type="ECO:0000313" key="3">
    <source>
        <dbReference type="EMBL" id="MQM24750.1"/>
    </source>
</evidence>
<dbReference type="SUPFAM" id="SSF51430">
    <property type="entry name" value="NAD(P)-linked oxidoreductase"/>
    <property type="match status" value="1"/>
</dbReference>
<dbReference type="Pfam" id="PF00248">
    <property type="entry name" value="Aldo_ket_red"/>
    <property type="match status" value="1"/>
</dbReference>
<dbReference type="PANTHER" id="PTHR43364:SF4">
    <property type="entry name" value="NAD(P)-LINKED OXIDOREDUCTASE SUPERFAMILY PROTEIN"/>
    <property type="match status" value="1"/>
</dbReference>
<dbReference type="PRINTS" id="PR00069">
    <property type="entry name" value="ALDKETRDTASE"/>
</dbReference>
<dbReference type="EMBL" id="WIAO01000003">
    <property type="protein sequence ID" value="MQM24750.1"/>
    <property type="molecule type" value="Genomic_DNA"/>
</dbReference>
<dbReference type="GO" id="GO:0005829">
    <property type="term" value="C:cytosol"/>
    <property type="evidence" value="ECO:0007669"/>
    <property type="project" value="TreeGrafter"/>
</dbReference>
<evidence type="ECO:0000256" key="1">
    <source>
        <dbReference type="ARBA" id="ARBA00023002"/>
    </source>
</evidence>
<dbReference type="InterPro" id="IPR020471">
    <property type="entry name" value="AKR"/>
</dbReference>
<feature type="domain" description="NADP-dependent oxidoreductase" evidence="2">
    <location>
        <begin position="17"/>
        <end position="311"/>
    </location>
</feature>
<keyword evidence="4" id="KW-1185">Reference proteome</keyword>
<sequence>MQYAPLGRTGMTVSRYALGTMMFGSVGNTDHDECVKIVHTALEAGINFVDTADMYSTGESERIVGKALRGRREAVILATKGHFGLEEGLNRSGNSRRHLLNAVNASLRRLGTDWIDLYQVHRPDWSTDLEETLGVLTDLVREGKIRAFGCSTFPAHELVESHRVAETRGLMRFRTEQPPYNLLARGIERDVLPVAERWGMGVLTWSPLGFGFLTGHHRTGAAASARARLRPAWFDPENPQVARKLAVAEELAQVADDLGRPLPALATAFPLAHRAVTSVITGVRTLEQLRATLEHVDLVLDDAVLDRLDAIVPPGTDVYDPQSPMPLPWLTDPALRRRTAPTG</sequence>
<reference evidence="3 4" key="1">
    <citation type="submission" date="2019-10" db="EMBL/GenBank/DDBJ databases">
        <title>Glycomyces albidus sp. nov., a novel actinomycete isolated from rhizosphere soil of wheat (Triticum aestivum L.).</title>
        <authorList>
            <person name="Qian L."/>
        </authorList>
    </citation>
    <scope>NUCLEOTIDE SEQUENCE [LARGE SCALE GENOMIC DNA]</scope>
    <source>
        <strain evidence="3 4">NEAU-7082</strain>
    </source>
</reference>
<dbReference type="RefSeq" id="WP_153023937.1">
    <property type="nucleotide sequence ID" value="NZ_WIAO01000003.1"/>
</dbReference>
<dbReference type="PANTHER" id="PTHR43364">
    <property type="entry name" value="NADH-SPECIFIC METHYLGLYOXAL REDUCTASE-RELATED"/>
    <property type="match status" value="1"/>
</dbReference>
<dbReference type="AlphaFoldDB" id="A0A6L5G548"/>
<protein>
    <submittedName>
        <fullName evidence="3">Aldo/keto reductase</fullName>
    </submittedName>
</protein>
<name>A0A6L5G548_9ACTN</name>
<keyword evidence="1" id="KW-0560">Oxidoreductase</keyword>
<evidence type="ECO:0000313" key="4">
    <source>
        <dbReference type="Proteomes" id="UP000477750"/>
    </source>
</evidence>
<dbReference type="Proteomes" id="UP000477750">
    <property type="component" value="Unassembled WGS sequence"/>
</dbReference>
<evidence type="ECO:0000259" key="2">
    <source>
        <dbReference type="Pfam" id="PF00248"/>
    </source>
</evidence>
<dbReference type="FunFam" id="3.20.20.100:FF:000004">
    <property type="entry name" value="Oxidoreductase, aldo/keto reductase"/>
    <property type="match status" value="1"/>
</dbReference>
<comment type="caution">
    <text evidence="3">The sequence shown here is derived from an EMBL/GenBank/DDBJ whole genome shotgun (WGS) entry which is preliminary data.</text>
</comment>
<dbReference type="InterPro" id="IPR050523">
    <property type="entry name" value="AKR_Detox_Biosynth"/>
</dbReference>
<dbReference type="InterPro" id="IPR036812">
    <property type="entry name" value="NAD(P)_OxRdtase_dom_sf"/>
</dbReference>
<gene>
    <name evidence="3" type="ORF">GFD30_04010</name>
</gene>
<dbReference type="Gene3D" id="3.20.20.100">
    <property type="entry name" value="NADP-dependent oxidoreductase domain"/>
    <property type="match status" value="1"/>
</dbReference>
<dbReference type="GO" id="GO:0016491">
    <property type="term" value="F:oxidoreductase activity"/>
    <property type="evidence" value="ECO:0007669"/>
    <property type="project" value="UniProtKB-KW"/>
</dbReference>
<accession>A0A6L5G548</accession>
<organism evidence="3 4">
    <name type="scientific">Glycomyces albidus</name>
    <dbReference type="NCBI Taxonomy" id="2656774"/>
    <lineage>
        <taxon>Bacteria</taxon>
        <taxon>Bacillati</taxon>
        <taxon>Actinomycetota</taxon>
        <taxon>Actinomycetes</taxon>
        <taxon>Glycomycetales</taxon>
        <taxon>Glycomycetaceae</taxon>
        <taxon>Glycomyces</taxon>
    </lineage>
</organism>
<proteinExistence type="predicted"/>
<dbReference type="InterPro" id="IPR023210">
    <property type="entry name" value="NADP_OxRdtase_dom"/>
</dbReference>